<dbReference type="RefSeq" id="XP_006031174.1">
    <property type="nucleotide sequence ID" value="XM_006031112.2"/>
</dbReference>
<feature type="compositionally biased region" description="Basic and acidic residues" evidence="5">
    <location>
        <begin position="1691"/>
        <end position="1717"/>
    </location>
</feature>
<feature type="region of interest" description="Disordered" evidence="5">
    <location>
        <begin position="532"/>
        <end position="564"/>
    </location>
</feature>
<feature type="compositionally biased region" description="Basic and acidic residues" evidence="5">
    <location>
        <begin position="2076"/>
        <end position="2086"/>
    </location>
</feature>
<protein>
    <submittedName>
        <fullName evidence="9">PHD finger protein 3 isoform X1</fullName>
    </submittedName>
</protein>
<dbReference type="Gene3D" id="1.10.472.30">
    <property type="entry name" value="Transcription elongation factor S-II, central domain"/>
    <property type="match status" value="1"/>
</dbReference>
<feature type="compositionally biased region" description="Polar residues" evidence="5">
    <location>
        <begin position="268"/>
        <end position="285"/>
    </location>
</feature>
<feature type="compositionally biased region" description="Polar residues" evidence="5">
    <location>
        <begin position="813"/>
        <end position="825"/>
    </location>
</feature>
<feature type="compositionally biased region" description="Basic and acidic residues" evidence="5">
    <location>
        <begin position="175"/>
        <end position="200"/>
    </location>
</feature>
<keyword evidence="2 4" id="KW-0863">Zinc-finger</keyword>
<reference evidence="9" key="1">
    <citation type="submission" date="2025-08" db="UniProtKB">
        <authorList>
            <consortium name="RefSeq"/>
        </authorList>
    </citation>
    <scope>IDENTIFICATION</scope>
</reference>
<keyword evidence="3" id="KW-0862">Zinc</keyword>
<feature type="compositionally biased region" description="Basic and acidic residues" evidence="5">
    <location>
        <begin position="880"/>
        <end position="891"/>
    </location>
</feature>
<dbReference type="GO" id="GO:0008270">
    <property type="term" value="F:zinc ion binding"/>
    <property type="evidence" value="ECO:0007669"/>
    <property type="project" value="UniProtKB-KW"/>
</dbReference>
<dbReference type="PANTHER" id="PTHR11477:SF10">
    <property type="entry name" value="PHD FINGER PROTEIN 3"/>
    <property type="match status" value="1"/>
</dbReference>
<dbReference type="InterPro" id="IPR019786">
    <property type="entry name" value="Zinc_finger_PHD-type_CS"/>
</dbReference>
<feature type="region of interest" description="Disordered" evidence="5">
    <location>
        <begin position="1103"/>
        <end position="1123"/>
    </location>
</feature>
<dbReference type="PROSITE" id="PS50016">
    <property type="entry name" value="ZF_PHD_2"/>
    <property type="match status" value="1"/>
</dbReference>
<feature type="compositionally biased region" description="Basic and acidic residues" evidence="5">
    <location>
        <begin position="826"/>
        <end position="862"/>
    </location>
</feature>
<feature type="compositionally biased region" description="Polar residues" evidence="5">
    <location>
        <begin position="1751"/>
        <end position="1766"/>
    </location>
</feature>
<accession>A0A1U7S4S8</accession>
<dbReference type="InterPro" id="IPR001965">
    <property type="entry name" value="Znf_PHD"/>
</dbReference>
<feature type="compositionally biased region" description="Polar residues" evidence="5">
    <location>
        <begin position="1649"/>
        <end position="1670"/>
    </location>
</feature>
<evidence type="ECO:0000256" key="2">
    <source>
        <dbReference type="ARBA" id="ARBA00022771"/>
    </source>
</evidence>
<feature type="region of interest" description="Disordered" evidence="5">
    <location>
        <begin position="1902"/>
        <end position="2086"/>
    </location>
</feature>
<feature type="compositionally biased region" description="Polar residues" evidence="5">
    <location>
        <begin position="1820"/>
        <end position="1835"/>
    </location>
</feature>
<evidence type="ECO:0000313" key="8">
    <source>
        <dbReference type="Proteomes" id="UP000189705"/>
    </source>
</evidence>
<dbReference type="Pfam" id="PF00628">
    <property type="entry name" value="PHD"/>
    <property type="match status" value="1"/>
</dbReference>
<keyword evidence="8" id="KW-1185">Reference proteome</keyword>
<dbReference type="CTD" id="23469"/>
<dbReference type="SMART" id="SM00249">
    <property type="entry name" value="PHD"/>
    <property type="match status" value="1"/>
</dbReference>
<dbReference type="CDD" id="cd15638">
    <property type="entry name" value="PHD_PHF3"/>
    <property type="match status" value="1"/>
</dbReference>
<evidence type="ECO:0000259" key="7">
    <source>
        <dbReference type="PROSITE" id="PS51321"/>
    </source>
</evidence>
<feature type="compositionally biased region" description="Basic and acidic residues" evidence="5">
    <location>
        <begin position="1767"/>
        <end position="1777"/>
    </location>
</feature>
<dbReference type="OrthoDB" id="1884872at2759"/>
<evidence type="ECO:0000256" key="5">
    <source>
        <dbReference type="SAM" id="MobiDB-lite"/>
    </source>
</evidence>
<sequence>MDIVDTFNHLIPTEHLDDALFLGSNLENEVCEDFSTSQNVLEDSLKNMLSDKDPMLGSASAQFCLPVLDSNDPNFQMPCSTVIGLDDIMDEEGVKERGNDTIDEDELILPNRNLRKRLEETSVRSPRKSPRLMAQEPVRSLRQSTIAKRSNIAPLANTKKTAVKCGSAQKGGLKPQDKGQTKEAEVDTPLKLEHSKEIRRSGRRSGQSETSASPHSSEWSTCHEKMDEVKPEAAKQEKVDETSRDLSGSHFLDNCSSSEETKSKPESINTESGNAGPGFSTSANNKGDKVKNEINETKDDKAVSETSSEKVTEYKAEEVEGKNKEKDQSKITGIAEALSGTVACVNPNEMHETLSITASCGEKQIECRLGSQTDVEIAGKNVMSLKECKTQSVEDPKETDKNINTSKYWETTEYHKTDLKNEDAASVEQGNSVTESSIHDHTNQNVQQQISNIKVESHETSKIQDDRKLINISSKCQKNIKPKHNKSLVQSKQLLAVGAQQKSVARQEMHSKTRIGTNVPGFTTSLVSLKRNADEPASHPIKMRKKQADKDAKTQSCASGVATKKQMPTLVKKVPRIPNLVQVQKSSTHRVSDRSPTHQSFSKEVPHAVSSSVHSLSGHLLHLNQKQAQKHQLATALKTNSSVKEESETKDPTGTEHLKEDEREKLKFKKIEKNLQPRQRRSSKSLSLDEPPLFIPDNISTVKREGSEHLSSSESKYAWVPSKQCGFCRKPHGNRFMVGCGRCDDWFHGDCVGLSLSQAQQMGDEDKEYVCIKCCAEEDKKHDSFDQNMMDSQMKFETAREDRMIESEKPGMSKQTFPCNPTSANEKSKQMDDTVKHKVKIFRRESGDGKSTPEYRDSDVKKGQQTTVRKVAQTVMLPRRSSEEKNEKINKDSPSASSSSEKSTKTGVHEKQEVKKKKTEKGGLSSNTNVPSVPASKPSADQIRQSVRQSLKEILMKRLSDSSLKITEERAAKVAIRIEKELFSFFRDTDSKYKNKYRSLMFNLKDPKNNILFKRVLKGEVTPDHLIRMSPEELASKELAAWRQRENRHTIEMIEKEQREVERRPITKITHKGEIEIENETPVKEQEDVMEIQEASTVKLFEKTEEVEKDKEDNESSDTTSQHKNHLFDLNCKICIGRMAPPTDDLSAKKFKVSVGVARKQSDNEAESIADALSSTSNILASDLLEDDKQELSKPASSVPRSETPGTVESESLFLARLNFIWKGFINMPSVAKFVIKAYPVSGSFEYLTEDLPDSIQVGGRISPHTVWEYVEKIKASGTKEICVVRFTPVTEEDQISYTLLFAYFSSRKRYGVAANNMKQVKDLYLIPLGASDKIPHHLVPFDGPGIELHRPNLLLGLIIRQKMKRQMSAVTTTSTSFVDEIPESVPSNLPPEKKIKPCKPEVSQTELVLEEEEEENDFFNSFSTVLHKQRNKLHQSNTEENPTVIEPLVESIKHEPPKPLRFLPGVLVGWENQPSTLELANKPLPVDDILQSLLGTTGQTYEQNQSIVDQCETGEIPLLNEQPTLKEEEMAVDEFTADEETKTGLDDAQETTDDSVTVDTPIEGTACSPGTAGTLIGLSLKGKPPDVSTEAFLANLSAQSQSRETEEGKEIDPKWQLSDKETVAKEIKRTTDSSFSSCSSNSGKISDDNNVSTGTAEGMAANTSKSPQFINLKRDPRQAAGRSQQTNAGENKEGDISKNEDKQNVCGHSQDKEHLGASRSEQMEVEDKEPPGEKDLNSCQSDIPACEPQYTKSATKADNACSSQTEETKQLQEDGVMKNIETVQPFRRGPATTSSHFETENSSRSEFTSKIPSSLAGGNFSSVRSQQHSFQAPKSNPPGFPFQTPVPPNFPPQNSPLFGFPPHLPPPLLPPPGFGFAQNSMMPWPPVIHLSGQAPHYVGPMSQGLPLAHKQPRFAGPENFFQSKDNRRPERRHSDPWGRQEHLERGLSRGKNEQHRQRFYSDSHHQKKDRHEKEWNAEKYWEPDSERNRRRDRNQEKERERKSREEEHRDKERLRLSHGDKGSDGKSSRESRNPEKKTDKPKSEEHEKDKEREKSKEKHRERESEKTRDRHHKDRDHSDRTKSKR</sequence>
<feature type="compositionally biased region" description="Basic and acidic residues" evidence="5">
    <location>
        <begin position="286"/>
        <end position="328"/>
    </location>
</feature>
<dbReference type="GeneID" id="102378631"/>
<dbReference type="eggNOG" id="KOG1634">
    <property type="taxonomic scope" value="Eukaryota"/>
</dbReference>
<feature type="compositionally biased region" description="Basic and acidic residues" evidence="5">
    <location>
        <begin position="902"/>
        <end position="913"/>
    </location>
</feature>
<dbReference type="Pfam" id="PF07744">
    <property type="entry name" value="SPOC"/>
    <property type="match status" value="1"/>
</dbReference>
<dbReference type="GO" id="GO:0006351">
    <property type="term" value="P:DNA-templated transcription"/>
    <property type="evidence" value="ECO:0007669"/>
    <property type="project" value="InterPro"/>
</dbReference>
<gene>
    <name evidence="9" type="primary">PHF3</name>
</gene>
<dbReference type="InterPro" id="IPR011011">
    <property type="entry name" value="Znf_FYVE_PHD"/>
</dbReference>
<feature type="compositionally biased region" description="Low complexity" evidence="5">
    <location>
        <begin position="1634"/>
        <end position="1645"/>
    </location>
</feature>
<feature type="region of interest" description="Disordered" evidence="5">
    <location>
        <begin position="808"/>
        <end position="944"/>
    </location>
</feature>
<evidence type="ECO:0000256" key="3">
    <source>
        <dbReference type="ARBA" id="ARBA00022833"/>
    </source>
</evidence>
<dbReference type="Proteomes" id="UP000189705">
    <property type="component" value="Unplaced"/>
</dbReference>
<organism evidence="8 9">
    <name type="scientific">Alligator sinensis</name>
    <name type="common">Chinese alligator</name>
    <dbReference type="NCBI Taxonomy" id="38654"/>
    <lineage>
        <taxon>Eukaryota</taxon>
        <taxon>Metazoa</taxon>
        <taxon>Chordata</taxon>
        <taxon>Craniata</taxon>
        <taxon>Vertebrata</taxon>
        <taxon>Euteleostomi</taxon>
        <taxon>Archelosauria</taxon>
        <taxon>Archosauria</taxon>
        <taxon>Crocodylia</taxon>
        <taxon>Alligatoridae</taxon>
        <taxon>Alligatorinae</taxon>
        <taxon>Alligator</taxon>
    </lineage>
</organism>
<feature type="compositionally biased region" description="Basic and acidic residues" evidence="5">
    <location>
        <begin position="221"/>
        <end position="244"/>
    </location>
</feature>
<feature type="compositionally biased region" description="Basic and acidic residues" evidence="5">
    <location>
        <begin position="1604"/>
        <end position="1618"/>
    </location>
</feature>
<feature type="domain" description="PHD-type" evidence="6">
    <location>
        <begin position="722"/>
        <end position="777"/>
    </location>
</feature>
<feature type="region of interest" description="Disordered" evidence="5">
    <location>
        <begin position="1599"/>
        <end position="1618"/>
    </location>
</feature>
<feature type="compositionally biased region" description="Basic and acidic residues" evidence="5">
    <location>
        <begin position="1925"/>
        <end position="2069"/>
    </location>
</feature>
<feature type="region of interest" description="Disordered" evidence="5">
    <location>
        <begin position="1539"/>
        <end position="1566"/>
    </location>
</feature>
<dbReference type="InterPro" id="IPR036575">
    <property type="entry name" value="TFIIS_cen_dom_sf"/>
</dbReference>
<feature type="compositionally biased region" description="Basic and acidic residues" evidence="5">
    <location>
        <begin position="1103"/>
        <end position="1114"/>
    </location>
</feature>
<evidence type="ECO:0000256" key="4">
    <source>
        <dbReference type="PROSITE-ProRule" id="PRU00146"/>
    </source>
</evidence>
<feature type="region of interest" description="Disordered" evidence="5">
    <location>
        <begin position="581"/>
        <end position="608"/>
    </location>
</feature>
<dbReference type="GO" id="GO:0005634">
    <property type="term" value="C:nucleus"/>
    <property type="evidence" value="ECO:0007669"/>
    <property type="project" value="TreeGrafter"/>
</dbReference>
<dbReference type="SUPFAM" id="SSF46942">
    <property type="entry name" value="Elongation factor TFIIS domain 2"/>
    <property type="match status" value="1"/>
</dbReference>
<feature type="compositionally biased region" description="Polar residues" evidence="5">
    <location>
        <begin position="204"/>
        <end position="220"/>
    </location>
</feature>
<evidence type="ECO:0000256" key="1">
    <source>
        <dbReference type="ARBA" id="ARBA00022723"/>
    </source>
</evidence>
<evidence type="ECO:0000313" key="9">
    <source>
        <dbReference type="RefSeq" id="XP_006031174.1"/>
    </source>
</evidence>
<dbReference type="InterPro" id="IPR003618">
    <property type="entry name" value="TFIIS_cen_dom"/>
</dbReference>
<feature type="compositionally biased region" description="Basic and acidic residues" evidence="5">
    <location>
        <begin position="643"/>
        <end position="675"/>
    </location>
</feature>
<proteinExistence type="predicted"/>
<feature type="region of interest" description="Disordered" evidence="5">
    <location>
        <begin position="625"/>
        <end position="690"/>
    </location>
</feature>
<dbReference type="PROSITE" id="PS51321">
    <property type="entry name" value="TFIIS_CENTRAL"/>
    <property type="match status" value="1"/>
</dbReference>
<dbReference type="KEGG" id="asn:102378631"/>
<dbReference type="Pfam" id="PF07500">
    <property type="entry name" value="TFIIS_M"/>
    <property type="match status" value="1"/>
</dbReference>
<dbReference type="InParanoid" id="A0A1U7S4S8"/>
<dbReference type="PROSITE" id="PS01359">
    <property type="entry name" value="ZF_PHD_1"/>
    <property type="match status" value="1"/>
</dbReference>
<dbReference type="STRING" id="38654.A0A1U7S4S8"/>
<keyword evidence="1" id="KW-0479">Metal-binding</keyword>
<evidence type="ECO:0000259" key="6">
    <source>
        <dbReference type="PROSITE" id="PS50016"/>
    </source>
</evidence>
<feature type="compositionally biased region" description="Polar residues" evidence="5">
    <location>
        <begin position="625"/>
        <end position="642"/>
    </location>
</feature>
<feature type="region of interest" description="Disordered" evidence="5">
    <location>
        <begin position="119"/>
        <end position="328"/>
    </location>
</feature>
<feature type="compositionally biased region" description="Low complexity" evidence="5">
    <location>
        <begin position="892"/>
        <end position="901"/>
    </location>
</feature>
<dbReference type="CDD" id="cd21548">
    <property type="entry name" value="SPOC_PHF3"/>
    <property type="match status" value="1"/>
</dbReference>
<feature type="domain" description="TFIIS central" evidence="7">
    <location>
        <begin position="943"/>
        <end position="1062"/>
    </location>
</feature>
<dbReference type="Gene3D" id="3.30.40.10">
    <property type="entry name" value="Zinc/RING finger domain, C3HC4 (zinc finger)"/>
    <property type="match status" value="1"/>
</dbReference>
<dbReference type="SMART" id="SM00510">
    <property type="entry name" value="TFS2M"/>
    <property type="match status" value="1"/>
</dbReference>
<feature type="region of interest" description="Disordered" evidence="5">
    <location>
        <begin position="420"/>
        <end position="444"/>
    </location>
</feature>
<feature type="region of interest" description="Disordered" evidence="5">
    <location>
        <begin position="1628"/>
        <end position="1842"/>
    </location>
</feature>
<dbReference type="InterPro" id="IPR013083">
    <property type="entry name" value="Znf_RING/FYVE/PHD"/>
</dbReference>
<dbReference type="InterPro" id="IPR012921">
    <property type="entry name" value="SPOC_C"/>
</dbReference>
<name>A0A1U7S4S8_ALLSI</name>
<dbReference type="InterPro" id="IPR019787">
    <property type="entry name" value="Znf_PHD-finger"/>
</dbReference>
<dbReference type="PANTHER" id="PTHR11477">
    <property type="entry name" value="TRANSCRIPTION FACTOR S-II ZINC FINGER DOMAIN-CONTAINING PROTEIN"/>
    <property type="match status" value="1"/>
</dbReference>
<dbReference type="SUPFAM" id="SSF57903">
    <property type="entry name" value="FYVE/PHD zinc finger"/>
    <property type="match status" value="1"/>
</dbReference>